<gene>
    <name evidence="2" type="ORF">SMD31_02080</name>
</gene>
<organism evidence="2 3">
    <name type="scientific">Dongia rigui</name>
    <dbReference type="NCBI Taxonomy" id="940149"/>
    <lineage>
        <taxon>Bacteria</taxon>
        <taxon>Pseudomonadati</taxon>
        <taxon>Pseudomonadota</taxon>
        <taxon>Alphaproteobacteria</taxon>
        <taxon>Rhodospirillales</taxon>
        <taxon>Dongiaceae</taxon>
        <taxon>Dongia</taxon>
    </lineage>
</organism>
<dbReference type="Proteomes" id="UP001271769">
    <property type="component" value="Unassembled WGS sequence"/>
</dbReference>
<evidence type="ECO:0000313" key="3">
    <source>
        <dbReference type="Proteomes" id="UP001271769"/>
    </source>
</evidence>
<reference evidence="2 3" key="1">
    <citation type="journal article" date="2013" name="Antonie Van Leeuwenhoek">
        <title>Dongia rigui sp. nov., isolated from freshwater of a large wetland in Korea.</title>
        <authorList>
            <person name="Baik K.S."/>
            <person name="Hwang Y.M."/>
            <person name="Choi J.S."/>
            <person name="Kwon J."/>
            <person name="Seong C.N."/>
        </authorList>
    </citation>
    <scope>NUCLEOTIDE SEQUENCE [LARGE SCALE GENOMIC DNA]</scope>
    <source>
        <strain evidence="2 3">04SU4-P</strain>
    </source>
</reference>
<dbReference type="InterPro" id="IPR011990">
    <property type="entry name" value="TPR-like_helical_dom_sf"/>
</dbReference>
<protein>
    <recommendedName>
        <fullName evidence="4">Tetratricopeptide repeat protein</fullName>
    </recommendedName>
</protein>
<proteinExistence type="predicted"/>
<dbReference type="SUPFAM" id="SSF48452">
    <property type="entry name" value="TPR-like"/>
    <property type="match status" value="1"/>
</dbReference>
<dbReference type="Gene3D" id="1.25.40.10">
    <property type="entry name" value="Tetratricopeptide repeat domain"/>
    <property type="match status" value="1"/>
</dbReference>
<accession>A0ABU5DTN2</accession>
<keyword evidence="1" id="KW-0732">Signal</keyword>
<evidence type="ECO:0008006" key="4">
    <source>
        <dbReference type="Google" id="ProtNLM"/>
    </source>
</evidence>
<sequence length="214" mass="22659">MNLKSMLLGAAFLTVLAAPGYAATGDDIPVLQSLQHEWAKANYGLKDDEREAALKALVPKAEAAVSQFPQSAPLLAWRGIIMSTYAGAKGGLGALDLAKSALKSLEAARKIDEKAIGGGIDTSIGALYYRVPGWPLGFGDDDKAADYLAKGVALNPDGIDENYFYGDYLAEQGENEKAKTYLEKALSAAPRPGREDADAGRRAEINAVLKKIAD</sequence>
<feature type="signal peptide" evidence="1">
    <location>
        <begin position="1"/>
        <end position="22"/>
    </location>
</feature>
<dbReference type="RefSeq" id="WP_320498989.1">
    <property type="nucleotide sequence ID" value="NZ_JAXCLX010000001.1"/>
</dbReference>
<dbReference type="Pfam" id="PF13181">
    <property type="entry name" value="TPR_8"/>
    <property type="match status" value="1"/>
</dbReference>
<keyword evidence="3" id="KW-1185">Reference proteome</keyword>
<evidence type="ECO:0000313" key="2">
    <source>
        <dbReference type="EMBL" id="MDY0870684.1"/>
    </source>
</evidence>
<evidence type="ECO:0000256" key="1">
    <source>
        <dbReference type="SAM" id="SignalP"/>
    </source>
</evidence>
<feature type="chain" id="PRO_5046118833" description="Tetratricopeptide repeat protein" evidence="1">
    <location>
        <begin position="23"/>
        <end position="214"/>
    </location>
</feature>
<name>A0ABU5DTN2_9PROT</name>
<dbReference type="InterPro" id="IPR019734">
    <property type="entry name" value="TPR_rpt"/>
</dbReference>
<dbReference type="EMBL" id="JAXCLX010000001">
    <property type="protein sequence ID" value="MDY0870684.1"/>
    <property type="molecule type" value="Genomic_DNA"/>
</dbReference>
<comment type="caution">
    <text evidence="2">The sequence shown here is derived from an EMBL/GenBank/DDBJ whole genome shotgun (WGS) entry which is preliminary data.</text>
</comment>